<keyword evidence="2" id="KW-0178">Competence</keyword>
<name>A4IQW0_GEOTN</name>
<comment type="subcellular location">
    <subcellularLocation>
        <location evidence="1">Cell surface</location>
    </subcellularLocation>
</comment>
<accession>A4IQW0</accession>
<dbReference type="EMBL" id="CP000557">
    <property type="protein sequence ID" value="ABO67714.1"/>
    <property type="molecule type" value="Genomic_DNA"/>
</dbReference>
<dbReference type="HOGENOM" id="CLU_126422_1_0_9"/>
<evidence type="ECO:0000256" key="2">
    <source>
        <dbReference type="ARBA" id="ARBA00023287"/>
    </source>
</evidence>
<protein>
    <submittedName>
        <fullName evidence="4">Putative comg operon protein 6</fullName>
    </submittedName>
</protein>
<dbReference type="GO" id="GO:0030420">
    <property type="term" value="P:establishment of competence for transformation"/>
    <property type="evidence" value="ECO:0007669"/>
    <property type="project" value="UniProtKB-KW"/>
</dbReference>
<dbReference type="InterPro" id="IPR012902">
    <property type="entry name" value="N_methyl_site"/>
</dbReference>
<dbReference type="Pfam" id="PF15980">
    <property type="entry name" value="ComGF"/>
    <property type="match status" value="1"/>
</dbReference>
<proteinExistence type="predicted"/>
<evidence type="ECO:0000313" key="4">
    <source>
        <dbReference type="EMBL" id="ABO67714.1"/>
    </source>
</evidence>
<dbReference type="NCBIfam" id="NF041002">
    <property type="entry name" value="pilin_ComGF"/>
    <property type="match status" value="1"/>
</dbReference>
<organism evidence="4 5">
    <name type="scientific">Geobacillus thermodenitrificans (strain NG80-2)</name>
    <dbReference type="NCBI Taxonomy" id="420246"/>
    <lineage>
        <taxon>Bacteria</taxon>
        <taxon>Bacillati</taxon>
        <taxon>Bacillota</taxon>
        <taxon>Bacilli</taxon>
        <taxon>Bacillales</taxon>
        <taxon>Anoxybacillaceae</taxon>
        <taxon>Geobacillus</taxon>
    </lineage>
</organism>
<reference evidence="4 5" key="1">
    <citation type="journal article" date="2007" name="Proc. Natl. Acad. Sci. U.S.A.">
        <title>Genome and proteome of long-chain alkane degrading Geobacillus thermodenitrificans NG80-2 isolated from a deep-subsurface oil reservoir.</title>
        <authorList>
            <person name="Feng L."/>
            <person name="Wang W."/>
            <person name="Cheng J."/>
            <person name="Ren Y."/>
            <person name="Zhao G."/>
            <person name="Gao C."/>
            <person name="Tang Y."/>
            <person name="Liu X."/>
            <person name="Han W."/>
            <person name="Peng X."/>
            <person name="Liu R."/>
            <person name="Wang L."/>
        </authorList>
    </citation>
    <scope>NUCLEOTIDE SEQUENCE [LARGE SCALE GENOMIC DNA]</scope>
    <source>
        <strain evidence="4 5">NG80-2</strain>
    </source>
</reference>
<dbReference type="Proteomes" id="UP000001578">
    <property type="component" value="Chromosome"/>
</dbReference>
<evidence type="ECO:0000313" key="5">
    <source>
        <dbReference type="Proteomes" id="UP000001578"/>
    </source>
</evidence>
<sequence>MRALERLRRPRGGTVRVRQAVAGGGSGFTLLEALLALAAALTVAAIIPALLSVRPLGADVSVDGFTHLEWRLFLQQLQIELHETERWSTDGATLYLQKWNGDKVSFSLVKSNIIRQVDGTGNETALRHVRAVSYSTGIRGLFVQVTATDGMVYEAFVARAF</sequence>
<keyword evidence="3" id="KW-0812">Transmembrane</keyword>
<dbReference type="GO" id="GO:0009986">
    <property type="term" value="C:cell surface"/>
    <property type="evidence" value="ECO:0007669"/>
    <property type="project" value="UniProtKB-SubCell"/>
</dbReference>
<dbReference type="InterPro" id="IPR016977">
    <property type="entry name" value="ComGF"/>
</dbReference>
<keyword evidence="3" id="KW-0472">Membrane</keyword>
<gene>
    <name evidence="4" type="ordered locus">GTNG_2369</name>
</gene>
<keyword evidence="3" id="KW-1133">Transmembrane helix</keyword>
<dbReference type="eggNOG" id="COG4940">
    <property type="taxonomic scope" value="Bacteria"/>
</dbReference>
<feature type="transmembrane region" description="Helical" evidence="3">
    <location>
        <begin position="21"/>
        <end position="51"/>
    </location>
</feature>
<dbReference type="AlphaFoldDB" id="A4IQW0"/>
<evidence type="ECO:0000256" key="3">
    <source>
        <dbReference type="SAM" id="Phobius"/>
    </source>
</evidence>
<dbReference type="KEGG" id="gtn:GTNG_2369"/>
<dbReference type="PROSITE" id="PS00409">
    <property type="entry name" value="PROKAR_NTER_METHYL"/>
    <property type="match status" value="1"/>
</dbReference>
<evidence type="ECO:0000256" key="1">
    <source>
        <dbReference type="ARBA" id="ARBA00004241"/>
    </source>
</evidence>